<accession>A0A1H9SWP7</accession>
<sequence length="351" mass="41178">MNVKVVDGIQFFDKELECLNKYEFEYVHETKKKMTASSLVTYLLLRSLCDEVGLILEQDFNLKEECEKRNLPYSTIHNGYHRLFDIGLINIDRINGRTYIQLPIVAAYVPTANDPKIPGYFYVPKVIFSSNFLRGFIKARDVRGLLGLLDLINGLYREYSRKRSTWIKRKKTTLFKKFQQSKKVFNKWLQRVFYGQNSLIQVKQELDGLYELKFTEKAFRERKQDAKLDQFQASAHNTLSSLLRSSSVRYTSDELQEMQYACKQEIITPMYYAVEANENAMSTVKAVMADILSASVREIERQTGNIQVLGAYFRKTLRLQTKRIFQEEQPLRYLIASSYKNANWDVPEQFQ</sequence>
<dbReference type="AlphaFoldDB" id="A0A1H9SWP7"/>
<dbReference type="Proteomes" id="UP000199410">
    <property type="component" value="Unassembled WGS sequence"/>
</dbReference>
<proteinExistence type="predicted"/>
<protein>
    <submittedName>
        <fullName evidence="1">Uncharacterized protein</fullName>
    </submittedName>
</protein>
<gene>
    <name evidence="1" type="ORF">SAMN02787113_04832</name>
</gene>
<reference evidence="1 2" key="1">
    <citation type="submission" date="2016-10" db="EMBL/GenBank/DDBJ databases">
        <authorList>
            <person name="Varghese N."/>
            <person name="Submissions S."/>
        </authorList>
    </citation>
    <scope>NUCLEOTIDE SEQUENCE [LARGE SCALE GENOMIC DNA]</scope>
    <source>
        <strain evidence="1 2">TC-13</strain>
    </source>
</reference>
<name>A0A1H9SWP7_9BACI</name>
<dbReference type="RefSeq" id="WP_089987429.1">
    <property type="nucleotide sequence ID" value="NZ_FMVP01000037.1"/>
</dbReference>
<evidence type="ECO:0000313" key="2">
    <source>
        <dbReference type="Proteomes" id="UP000199410"/>
    </source>
</evidence>
<comment type="caution">
    <text evidence="1">The sequence shown here is derived from an EMBL/GenBank/DDBJ whole genome shotgun (WGS) entry which is preliminary data.</text>
</comment>
<evidence type="ECO:0000313" key="1">
    <source>
        <dbReference type="EMBL" id="SER88809.1"/>
    </source>
</evidence>
<organism evidence="1 2">
    <name type="scientific">Lysinibacillus fusiformis</name>
    <dbReference type="NCBI Taxonomy" id="28031"/>
    <lineage>
        <taxon>Bacteria</taxon>
        <taxon>Bacillati</taxon>
        <taxon>Bacillota</taxon>
        <taxon>Bacilli</taxon>
        <taxon>Bacillales</taxon>
        <taxon>Bacillaceae</taxon>
        <taxon>Lysinibacillus</taxon>
    </lineage>
</organism>
<dbReference type="EMBL" id="FOEL01000036">
    <property type="protein sequence ID" value="SER88809.1"/>
    <property type="molecule type" value="Genomic_DNA"/>
</dbReference>